<evidence type="ECO:0008006" key="4">
    <source>
        <dbReference type="Google" id="ProtNLM"/>
    </source>
</evidence>
<proteinExistence type="predicted"/>
<dbReference type="SUPFAM" id="SSF74653">
    <property type="entry name" value="TolA/TonB C-terminal domain"/>
    <property type="match status" value="1"/>
</dbReference>
<dbReference type="RefSeq" id="WP_182960502.1">
    <property type="nucleotide sequence ID" value="NZ_WNXC01000008.1"/>
</dbReference>
<evidence type="ECO:0000313" key="3">
    <source>
        <dbReference type="Proteomes" id="UP000636110"/>
    </source>
</evidence>
<dbReference type="InterPro" id="IPR008969">
    <property type="entry name" value="CarboxyPept-like_regulatory"/>
</dbReference>
<organism evidence="2 3">
    <name type="scientific">Pedobacter gandavensis</name>
    <dbReference type="NCBI Taxonomy" id="2679963"/>
    <lineage>
        <taxon>Bacteria</taxon>
        <taxon>Pseudomonadati</taxon>
        <taxon>Bacteroidota</taxon>
        <taxon>Sphingobacteriia</taxon>
        <taxon>Sphingobacteriales</taxon>
        <taxon>Sphingobacteriaceae</taxon>
        <taxon>Pedobacter</taxon>
    </lineage>
</organism>
<evidence type="ECO:0000313" key="2">
    <source>
        <dbReference type="EMBL" id="MBB2151024.1"/>
    </source>
</evidence>
<keyword evidence="1" id="KW-0472">Membrane</keyword>
<keyword evidence="3" id="KW-1185">Reference proteome</keyword>
<dbReference type="Gene3D" id="2.60.40.1120">
    <property type="entry name" value="Carboxypeptidase-like, regulatory domain"/>
    <property type="match status" value="1"/>
</dbReference>
<reference evidence="2 3" key="1">
    <citation type="submission" date="2019-11" db="EMBL/GenBank/DDBJ databases">
        <title>Description of Pedobacter sp. LMG 31462T.</title>
        <authorList>
            <person name="Carlier A."/>
            <person name="Qi S."/>
            <person name="Vandamme P."/>
        </authorList>
    </citation>
    <scope>NUCLEOTIDE SEQUENCE [LARGE SCALE GENOMIC DNA]</scope>
    <source>
        <strain evidence="2 3">LMG 31462</strain>
    </source>
</reference>
<protein>
    <recommendedName>
        <fullName evidence="4">TonB C-terminal domain-containing protein</fullName>
    </recommendedName>
</protein>
<dbReference type="Pfam" id="PF13620">
    <property type="entry name" value="CarboxypepD_reg"/>
    <property type="match status" value="1"/>
</dbReference>
<dbReference type="SUPFAM" id="SSF49464">
    <property type="entry name" value="Carboxypeptidase regulatory domain-like"/>
    <property type="match status" value="1"/>
</dbReference>
<accession>A0ABR6F0J8</accession>
<sequence length="410" mass="44125">MNNDWLDIGVLEDYLDGKLDAKAMNRVEREALEDPFVAEALAGLSASPKRSLASISLLQKQLKERVAEHHVAKKTKVITWQRLSIAATAAVLFIGVSIIFWMKEVAQQNQLAKQGKEVEVNIKPEGSSVEIPSADAVSASTTKEALVKNKNNDPSVAASAFAGSSVAGQRKKEIVDKAFQKAKTNSYAANTKKKATANLNEVAIPVAEQTETAAIVMAATQSAYASPMAKSARMRAVPALLLAGKVVSELDGKPVAGAAVKIVQGTAGNVTMTDANGEFKIPADSIMKDYTLAVSHPGFAPNRLVARLNEPIGVTLKKDLMIGAAFIPVGGWDKYNQYLEQNNRLTKAHTLGATVQVSFLIGKDGKPYDFKILRTPGAKYDKEAIRLISEGPKWEQPFNPEGRVQLGVKF</sequence>
<name>A0ABR6F0J8_9SPHI</name>
<dbReference type="Proteomes" id="UP000636110">
    <property type="component" value="Unassembled WGS sequence"/>
</dbReference>
<evidence type="ECO:0000256" key="1">
    <source>
        <dbReference type="SAM" id="Phobius"/>
    </source>
</evidence>
<keyword evidence="1" id="KW-0812">Transmembrane</keyword>
<comment type="caution">
    <text evidence="2">The sequence shown here is derived from an EMBL/GenBank/DDBJ whole genome shotgun (WGS) entry which is preliminary data.</text>
</comment>
<feature type="transmembrane region" description="Helical" evidence="1">
    <location>
        <begin position="83"/>
        <end position="102"/>
    </location>
</feature>
<keyword evidence="1" id="KW-1133">Transmembrane helix</keyword>
<dbReference type="EMBL" id="WNXC01000008">
    <property type="protein sequence ID" value="MBB2151024.1"/>
    <property type="molecule type" value="Genomic_DNA"/>
</dbReference>
<gene>
    <name evidence="2" type="ORF">GM920_19160</name>
</gene>